<sequence>MGVAILGGAQGACAGGQRALREEGSRAPAASTRPRCAKCRPRGRSRKRRAKRTDAVAQVDQVEIFAGRTLARSEDALLRPQEGTIRSIARAETFAPRPGGGRRRSSTPLRPLVAYNYWT</sequence>
<evidence type="ECO:0000313" key="3">
    <source>
        <dbReference type="Proteomes" id="UP001497472"/>
    </source>
</evidence>
<name>A0AAV1JSA8_9NEOP</name>
<dbReference type="Proteomes" id="UP001497472">
    <property type="component" value="Unassembled WGS sequence"/>
</dbReference>
<keyword evidence="3" id="KW-1185">Reference proteome</keyword>
<gene>
    <name evidence="2" type="ORF">LNINA_LOCUS10158</name>
</gene>
<protein>
    <submittedName>
        <fullName evidence="2">Uncharacterized protein</fullName>
    </submittedName>
</protein>
<feature type="region of interest" description="Disordered" evidence="1">
    <location>
        <begin position="14"/>
        <end position="54"/>
    </location>
</feature>
<comment type="caution">
    <text evidence="2">The sequence shown here is derived from an EMBL/GenBank/DDBJ whole genome shotgun (WGS) entry which is preliminary data.</text>
</comment>
<dbReference type="EMBL" id="CAVLEF010000103">
    <property type="protein sequence ID" value="CAK1550972.1"/>
    <property type="molecule type" value="Genomic_DNA"/>
</dbReference>
<organism evidence="2 3">
    <name type="scientific">Leptosia nina</name>
    <dbReference type="NCBI Taxonomy" id="320188"/>
    <lineage>
        <taxon>Eukaryota</taxon>
        <taxon>Metazoa</taxon>
        <taxon>Ecdysozoa</taxon>
        <taxon>Arthropoda</taxon>
        <taxon>Hexapoda</taxon>
        <taxon>Insecta</taxon>
        <taxon>Pterygota</taxon>
        <taxon>Neoptera</taxon>
        <taxon>Endopterygota</taxon>
        <taxon>Lepidoptera</taxon>
        <taxon>Glossata</taxon>
        <taxon>Ditrysia</taxon>
        <taxon>Papilionoidea</taxon>
        <taxon>Pieridae</taxon>
        <taxon>Pierinae</taxon>
        <taxon>Leptosia</taxon>
    </lineage>
</organism>
<dbReference type="AlphaFoldDB" id="A0AAV1JSA8"/>
<feature type="compositionally biased region" description="Basic residues" evidence="1">
    <location>
        <begin position="35"/>
        <end position="51"/>
    </location>
</feature>
<evidence type="ECO:0000256" key="1">
    <source>
        <dbReference type="SAM" id="MobiDB-lite"/>
    </source>
</evidence>
<accession>A0AAV1JSA8</accession>
<evidence type="ECO:0000313" key="2">
    <source>
        <dbReference type="EMBL" id="CAK1550972.1"/>
    </source>
</evidence>
<reference evidence="2 3" key="1">
    <citation type="submission" date="2023-11" db="EMBL/GenBank/DDBJ databases">
        <authorList>
            <person name="Okamura Y."/>
        </authorList>
    </citation>
    <scope>NUCLEOTIDE SEQUENCE [LARGE SCALE GENOMIC DNA]</scope>
</reference>
<proteinExistence type="predicted"/>